<name>R7T994_CAPTE</name>
<accession>R7T994</accession>
<evidence type="ECO:0000256" key="3">
    <source>
        <dbReference type="SAM" id="Phobius"/>
    </source>
</evidence>
<dbReference type="EMBL" id="KB312033">
    <property type="protein sequence ID" value="ELT87975.1"/>
    <property type="molecule type" value="Genomic_DNA"/>
</dbReference>
<dbReference type="PANTHER" id="PTHR22906:SF21">
    <property type="entry name" value="SEMA DOMAIN-CONTAINING PROTEIN"/>
    <property type="match status" value="1"/>
</dbReference>
<keyword evidence="3" id="KW-0812">Transmembrane</keyword>
<keyword evidence="3" id="KW-1133">Transmembrane helix</keyword>
<protein>
    <submittedName>
        <fullName evidence="4 5">Uncharacterized protein</fullName>
    </submittedName>
</protein>
<sequence>MPLANTTFASDTLVTNSATETTDPFIPRDQFLMWEAWTAWTICFFKQRFERFRIKLCDVTKLDAVKGIDSTCKQNLLANFNSHQIVVREYRVHSVDQYQMFISIEYATEREECVPDVDGTWMDWTDWSTCSASCGAGIKHRKRTCDGQSGNGRKCPGNDLHNDFCVEAECPTETTARKRSVLRRREELLPTEVYTESDSYTSNICVSVAAIAILLTFVGILVLLDVSAIYRRMRSFCWPSVKQFMQRRRGSV</sequence>
<keyword evidence="2" id="KW-1015">Disulfide bond</keyword>
<gene>
    <name evidence="4" type="ORF">CAPTEDRAFT_201267</name>
</gene>
<dbReference type="InterPro" id="IPR052065">
    <property type="entry name" value="Compl_asym_regulator"/>
</dbReference>
<proteinExistence type="predicted"/>
<evidence type="ECO:0000256" key="2">
    <source>
        <dbReference type="ARBA" id="ARBA00023157"/>
    </source>
</evidence>
<dbReference type="AlphaFoldDB" id="R7T994"/>
<dbReference type="EnsemblMetazoa" id="CapteT201267">
    <property type="protein sequence ID" value="CapteP201267"/>
    <property type="gene ID" value="CapteG201267"/>
</dbReference>
<dbReference type="PROSITE" id="PS50092">
    <property type="entry name" value="TSP1"/>
    <property type="match status" value="1"/>
</dbReference>
<dbReference type="STRING" id="283909.R7T994"/>
<keyword evidence="6" id="KW-1185">Reference proteome</keyword>
<dbReference type="Gene3D" id="2.20.100.10">
    <property type="entry name" value="Thrombospondin type-1 (TSP1) repeat"/>
    <property type="match status" value="1"/>
</dbReference>
<organism evidence="4">
    <name type="scientific">Capitella teleta</name>
    <name type="common">Polychaete worm</name>
    <dbReference type="NCBI Taxonomy" id="283909"/>
    <lineage>
        <taxon>Eukaryota</taxon>
        <taxon>Metazoa</taxon>
        <taxon>Spiralia</taxon>
        <taxon>Lophotrochozoa</taxon>
        <taxon>Annelida</taxon>
        <taxon>Polychaeta</taxon>
        <taxon>Sedentaria</taxon>
        <taxon>Scolecida</taxon>
        <taxon>Capitellidae</taxon>
        <taxon>Capitella</taxon>
    </lineage>
</organism>
<dbReference type="InterPro" id="IPR036383">
    <property type="entry name" value="TSP1_rpt_sf"/>
</dbReference>
<dbReference type="Pfam" id="PF00090">
    <property type="entry name" value="TSP_1"/>
    <property type="match status" value="1"/>
</dbReference>
<dbReference type="HOGENOM" id="CLU_1103679_0_0_1"/>
<dbReference type="PANTHER" id="PTHR22906">
    <property type="entry name" value="PROPERDIN"/>
    <property type="match status" value="1"/>
</dbReference>
<reference evidence="4 6" key="2">
    <citation type="journal article" date="2013" name="Nature">
        <title>Insights into bilaterian evolution from three spiralian genomes.</title>
        <authorList>
            <person name="Simakov O."/>
            <person name="Marletaz F."/>
            <person name="Cho S.J."/>
            <person name="Edsinger-Gonzales E."/>
            <person name="Havlak P."/>
            <person name="Hellsten U."/>
            <person name="Kuo D.H."/>
            <person name="Larsson T."/>
            <person name="Lv J."/>
            <person name="Arendt D."/>
            <person name="Savage R."/>
            <person name="Osoegawa K."/>
            <person name="de Jong P."/>
            <person name="Grimwood J."/>
            <person name="Chapman J.A."/>
            <person name="Shapiro H."/>
            <person name="Aerts A."/>
            <person name="Otillar R.P."/>
            <person name="Terry A.Y."/>
            <person name="Boore J.L."/>
            <person name="Grigoriev I.V."/>
            <person name="Lindberg D.R."/>
            <person name="Seaver E.C."/>
            <person name="Weisblat D.A."/>
            <person name="Putnam N.H."/>
            <person name="Rokhsar D.S."/>
        </authorList>
    </citation>
    <scope>NUCLEOTIDE SEQUENCE</scope>
    <source>
        <strain evidence="4 6">I ESC-2004</strain>
    </source>
</reference>
<evidence type="ECO:0000256" key="1">
    <source>
        <dbReference type="ARBA" id="ARBA00022737"/>
    </source>
</evidence>
<reference evidence="6" key="1">
    <citation type="submission" date="2012-12" db="EMBL/GenBank/DDBJ databases">
        <authorList>
            <person name="Hellsten U."/>
            <person name="Grimwood J."/>
            <person name="Chapman J.A."/>
            <person name="Shapiro H."/>
            <person name="Aerts A."/>
            <person name="Otillar R.P."/>
            <person name="Terry A.Y."/>
            <person name="Boore J.L."/>
            <person name="Simakov O."/>
            <person name="Marletaz F."/>
            <person name="Cho S.-J."/>
            <person name="Edsinger-Gonzales E."/>
            <person name="Havlak P."/>
            <person name="Kuo D.-H."/>
            <person name="Larsson T."/>
            <person name="Lv J."/>
            <person name="Arendt D."/>
            <person name="Savage R."/>
            <person name="Osoegawa K."/>
            <person name="de Jong P."/>
            <person name="Lindberg D.R."/>
            <person name="Seaver E.C."/>
            <person name="Weisblat D.A."/>
            <person name="Putnam N.H."/>
            <person name="Grigoriev I.V."/>
            <person name="Rokhsar D.S."/>
        </authorList>
    </citation>
    <scope>NUCLEOTIDE SEQUENCE</scope>
    <source>
        <strain evidence="6">I ESC-2004</strain>
    </source>
</reference>
<keyword evidence="1" id="KW-0677">Repeat</keyword>
<dbReference type="SMART" id="SM00209">
    <property type="entry name" value="TSP1"/>
    <property type="match status" value="1"/>
</dbReference>
<feature type="transmembrane region" description="Helical" evidence="3">
    <location>
        <begin position="200"/>
        <end position="224"/>
    </location>
</feature>
<keyword evidence="3" id="KW-0472">Membrane</keyword>
<dbReference type="FunFam" id="2.20.100.10:FF:000001">
    <property type="entry name" value="semaphorin-5A isoform X1"/>
    <property type="match status" value="1"/>
</dbReference>
<dbReference type="InterPro" id="IPR000884">
    <property type="entry name" value="TSP1_rpt"/>
</dbReference>
<dbReference type="SUPFAM" id="SSF82895">
    <property type="entry name" value="TSP-1 type 1 repeat"/>
    <property type="match status" value="1"/>
</dbReference>
<evidence type="ECO:0000313" key="5">
    <source>
        <dbReference type="EnsemblMetazoa" id="CapteP201267"/>
    </source>
</evidence>
<dbReference type="Proteomes" id="UP000014760">
    <property type="component" value="Unassembled WGS sequence"/>
</dbReference>
<evidence type="ECO:0000313" key="6">
    <source>
        <dbReference type="Proteomes" id="UP000014760"/>
    </source>
</evidence>
<reference evidence="5" key="3">
    <citation type="submission" date="2015-06" db="UniProtKB">
        <authorList>
            <consortium name="EnsemblMetazoa"/>
        </authorList>
    </citation>
    <scope>IDENTIFICATION</scope>
</reference>
<evidence type="ECO:0000313" key="4">
    <source>
        <dbReference type="EMBL" id="ELT87975.1"/>
    </source>
</evidence>
<dbReference type="EMBL" id="AMQN01033769">
    <property type="status" value="NOT_ANNOTATED_CDS"/>
    <property type="molecule type" value="Genomic_DNA"/>
</dbReference>